<dbReference type="InterPro" id="IPR002104">
    <property type="entry name" value="Integrase_catalytic"/>
</dbReference>
<dbReference type="InterPro" id="IPR011010">
    <property type="entry name" value="DNA_brk_join_enz"/>
</dbReference>
<dbReference type="Proteomes" id="UP000244223">
    <property type="component" value="Unassembled WGS sequence"/>
</dbReference>
<reference evidence="6 7" key="1">
    <citation type="submission" date="2018-04" db="EMBL/GenBank/DDBJ databases">
        <title>Genomic Encyclopedia of Archaeal and Bacterial Type Strains, Phase II (KMG-II): from individual species to whole genera.</title>
        <authorList>
            <person name="Goeker M."/>
        </authorList>
    </citation>
    <scope>NUCLEOTIDE SEQUENCE [LARGE SCALE GENOMIC DNA]</scope>
    <source>
        <strain evidence="6 7">DSM 5822</strain>
    </source>
</reference>
<dbReference type="InterPro" id="IPR050808">
    <property type="entry name" value="Phage_Integrase"/>
</dbReference>
<dbReference type="SUPFAM" id="SSF56349">
    <property type="entry name" value="DNA breaking-rejoining enzymes"/>
    <property type="match status" value="1"/>
</dbReference>
<proteinExistence type="inferred from homology"/>
<evidence type="ECO:0000256" key="3">
    <source>
        <dbReference type="ARBA" id="ARBA00023125"/>
    </source>
</evidence>
<dbReference type="PROSITE" id="PS51898">
    <property type="entry name" value="TYR_RECOMBINASE"/>
    <property type="match status" value="1"/>
</dbReference>
<dbReference type="RefSeq" id="WP_107866787.1">
    <property type="nucleotide sequence ID" value="NZ_QAON01000019.1"/>
</dbReference>
<dbReference type="PANTHER" id="PTHR30629:SF2">
    <property type="entry name" value="PROPHAGE INTEGRASE INTS-RELATED"/>
    <property type="match status" value="1"/>
</dbReference>
<evidence type="ECO:0000259" key="5">
    <source>
        <dbReference type="PROSITE" id="PS51898"/>
    </source>
</evidence>
<sequence>MFANNSDQISDQFNGENMARATLALTEKSLKELVVESSERASISHKDPGISGSLIAKRRVLQSEILVVFFFRNQSIGYDQTRQIGVWAGAGRNKSDYGVTLKEALAIYREWGEIAKNHPDIKAYFEAQELRQKQADEHAAKLAEIEARKGTVAHLLEAYRASLEGRHAYRETESIFRRLPDSFLNLYAKDVKPENITKIISDYLKAPPTGGGIGNTSKTNASANKRVTGDKLRRYLQAAFNFGMQADNDPLHHVQSGRIFGINYNPASAVKRIDPDNANTRSLTNDEMRFLLEEINKLSPLNKSLALTHIYFGGQRIQQLFKVEWANIDDKGIILIDKKGKGKTNKTSEHVLPITPRMREILSLFYMANRQAPGPFSLNGQILVNPGTITDLFVSLNSSLIKQGKAQKFSAKNIRVTCETYLSSQGVDKQKRAWLLSHGRTGVQDKHYDRYDHWQEKFDLLVIWQIYLDSLYLNNC</sequence>
<gene>
    <name evidence="6" type="ORF">C8N29_11920</name>
</gene>
<accession>A0A2T5IU17</accession>
<dbReference type="GO" id="GO:0003677">
    <property type="term" value="F:DNA binding"/>
    <property type="evidence" value="ECO:0007669"/>
    <property type="project" value="UniProtKB-KW"/>
</dbReference>
<dbReference type="GO" id="GO:0006310">
    <property type="term" value="P:DNA recombination"/>
    <property type="evidence" value="ECO:0007669"/>
    <property type="project" value="UniProtKB-KW"/>
</dbReference>
<keyword evidence="3" id="KW-0238">DNA-binding</keyword>
<name>A0A2T5IU17_9GAMM</name>
<organism evidence="6 7">
    <name type="scientific">Agitococcus lubricus</name>
    <dbReference type="NCBI Taxonomy" id="1077255"/>
    <lineage>
        <taxon>Bacteria</taxon>
        <taxon>Pseudomonadati</taxon>
        <taxon>Pseudomonadota</taxon>
        <taxon>Gammaproteobacteria</taxon>
        <taxon>Moraxellales</taxon>
        <taxon>Moraxellaceae</taxon>
        <taxon>Agitococcus</taxon>
    </lineage>
</organism>
<keyword evidence="7" id="KW-1185">Reference proteome</keyword>
<dbReference type="EMBL" id="QAON01000019">
    <property type="protein sequence ID" value="PTQ87373.1"/>
    <property type="molecule type" value="Genomic_DNA"/>
</dbReference>
<protein>
    <submittedName>
        <fullName evidence="6">Site-specific recombinase XerD</fullName>
    </submittedName>
</protein>
<dbReference type="GO" id="GO:0015074">
    <property type="term" value="P:DNA integration"/>
    <property type="evidence" value="ECO:0007669"/>
    <property type="project" value="UniProtKB-KW"/>
</dbReference>
<dbReference type="Gene3D" id="1.10.150.130">
    <property type="match status" value="1"/>
</dbReference>
<dbReference type="Gene3D" id="1.10.443.10">
    <property type="entry name" value="Intergrase catalytic core"/>
    <property type="match status" value="1"/>
</dbReference>
<dbReference type="OrthoDB" id="9795573at2"/>
<evidence type="ECO:0000313" key="7">
    <source>
        <dbReference type="Proteomes" id="UP000244223"/>
    </source>
</evidence>
<feature type="domain" description="Tyr recombinase" evidence="5">
    <location>
        <begin position="278"/>
        <end position="465"/>
    </location>
</feature>
<dbReference type="PANTHER" id="PTHR30629">
    <property type="entry name" value="PROPHAGE INTEGRASE"/>
    <property type="match status" value="1"/>
</dbReference>
<comment type="caution">
    <text evidence="6">The sequence shown here is derived from an EMBL/GenBank/DDBJ whole genome shotgun (WGS) entry which is preliminary data.</text>
</comment>
<comment type="similarity">
    <text evidence="1">Belongs to the 'phage' integrase family.</text>
</comment>
<evidence type="ECO:0000256" key="4">
    <source>
        <dbReference type="ARBA" id="ARBA00023172"/>
    </source>
</evidence>
<keyword evidence="2" id="KW-0229">DNA integration</keyword>
<evidence type="ECO:0000313" key="6">
    <source>
        <dbReference type="EMBL" id="PTQ87373.1"/>
    </source>
</evidence>
<dbReference type="InterPro" id="IPR010998">
    <property type="entry name" value="Integrase_recombinase_N"/>
</dbReference>
<evidence type="ECO:0000256" key="2">
    <source>
        <dbReference type="ARBA" id="ARBA00022908"/>
    </source>
</evidence>
<dbReference type="InterPro" id="IPR013762">
    <property type="entry name" value="Integrase-like_cat_sf"/>
</dbReference>
<dbReference type="AlphaFoldDB" id="A0A2T5IU17"/>
<keyword evidence="4" id="KW-0233">DNA recombination</keyword>
<evidence type="ECO:0000256" key="1">
    <source>
        <dbReference type="ARBA" id="ARBA00008857"/>
    </source>
</evidence>